<evidence type="ECO:0000256" key="1">
    <source>
        <dbReference type="SAM" id="Phobius"/>
    </source>
</evidence>
<sequence length="146" mass="16624">MDVSSIAVGFLAGAATTYLASYFMKSKTAATATTQTAFASSVNLPDQLWQAHEKLLKEMKQDLDTPEFQFHREFYVMKKGWGWARWGLHRKGPCLAYFLDDHDHLLQQLDTLATHGLISNEGEAGKNTIKFRLNDKFVELLRSRKL</sequence>
<dbReference type="Proteomes" id="UP000198640">
    <property type="component" value="Unassembled WGS sequence"/>
</dbReference>
<reference evidence="2 3" key="1">
    <citation type="submission" date="2016-10" db="EMBL/GenBank/DDBJ databases">
        <authorList>
            <person name="de Groot N.N."/>
        </authorList>
    </citation>
    <scope>NUCLEOTIDE SEQUENCE [LARGE SCALE GENOMIC DNA]</scope>
    <source>
        <strain evidence="2 3">Nm1</strain>
    </source>
</reference>
<keyword evidence="3" id="KW-1185">Reference proteome</keyword>
<dbReference type="RefSeq" id="WP_090412941.1">
    <property type="nucleotide sequence ID" value="NZ_FNOY01000014.1"/>
</dbReference>
<protein>
    <submittedName>
        <fullName evidence="2">Uncharacterized protein</fullName>
    </submittedName>
</protein>
<dbReference type="AlphaFoldDB" id="A0A1H3G8V0"/>
<name>A0A1H3G8V0_9PROT</name>
<accession>A0A1H3G8V0</accession>
<keyword evidence="1" id="KW-0472">Membrane</keyword>
<keyword evidence="1" id="KW-1133">Transmembrane helix</keyword>
<keyword evidence="1" id="KW-0812">Transmembrane</keyword>
<proteinExistence type="predicted"/>
<dbReference type="EMBL" id="FNOY01000014">
    <property type="protein sequence ID" value="SDX99467.1"/>
    <property type="molecule type" value="Genomic_DNA"/>
</dbReference>
<evidence type="ECO:0000313" key="2">
    <source>
        <dbReference type="EMBL" id="SDX99467.1"/>
    </source>
</evidence>
<dbReference type="OrthoDB" id="8546874at2"/>
<gene>
    <name evidence="2" type="ORF">SAMN05421881_101446</name>
</gene>
<evidence type="ECO:0000313" key="3">
    <source>
        <dbReference type="Proteomes" id="UP000198640"/>
    </source>
</evidence>
<organism evidence="2 3">
    <name type="scientific">Nitrosomonas halophila</name>
    <dbReference type="NCBI Taxonomy" id="44576"/>
    <lineage>
        <taxon>Bacteria</taxon>
        <taxon>Pseudomonadati</taxon>
        <taxon>Pseudomonadota</taxon>
        <taxon>Betaproteobacteria</taxon>
        <taxon>Nitrosomonadales</taxon>
        <taxon>Nitrosomonadaceae</taxon>
        <taxon>Nitrosomonas</taxon>
    </lineage>
</organism>
<feature type="transmembrane region" description="Helical" evidence="1">
    <location>
        <begin position="6"/>
        <end position="24"/>
    </location>
</feature>